<gene>
    <name evidence="2" type="ORF">ACFS2C_03850</name>
</gene>
<dbReference type="RefSeq" id="WP_377389440.1">
    <property type="nucleotide sequence ID" value="NZ_JBHSAN010000017.1"/>
</dbReference>
<feature type="chain" id="PRO_5046834057" evidence="1">
    <location>
        <begin position="24"/>
        <end position="123"/>
    </location>
</feature>
<feature type="signal peptide" evidence="1">
    <location>
        <begin position="1"/>
        <end position="23"/>
    </location>
</feature>
<protein>
    <submittedName>
        <fullName evidence="2">Uncharacterized protein</fullName>
    </submittedName>
</protein>
<comment type="caution">
    <text evidence="2">The sequence shown here is derived from an EMBL/GenBank/DDBJ whole genome shotgun (WGS) entry which is preliminary data.</text>
</comment>
<name>A0ABW5W3H9_9PSEU</name>
<keyword evidence="3" id="KW-1185">Reference proteome</keyword>
<evidence type="ECO:0000313" key="3">
    <source>
        <dbReference type="Proteomes" id="UP001597478"/>
    </source>
</evidence>
<dbReference type="PROSITE" id="PS51257">
    <property type="entry name" value="PROKAR_LIPOPROTEIN"/>
    <property type="match status" value="1"/>
</dbReference>
<accession>A0ABW5W3H9</accession>
<proteinExistence type="predicted"/>
<organism evidence="2 3">
    <name type="scientific">Prauserella oleivorans</name>
    <dbReference type="NCBI Taxonomy" id="1478153"/>
    <lineage>
        <taxon>Bacteria</taxon>
        <taxon>Bacillati</taxon>
        <taxon>Actinomycetota</taxon>
        <taxon>Actinomycetes</taxon>
        <taxon>Pseudonocardiales</taxon>
        <taxon>Pseudonocardiaceae</taxon>
        <taxon>Prauserella</taxon>
    </lineage>
</organism>
<sequence>MWKRCAPAALGLLLLTGCSEVNEAVDGVNAAAGKASVCSEALGLAQLNPNADPEQVKASAEEKANRLRELAGQVAEQDVRQTLQTMADGYVELEQQRVDNLRNFNTWLQRNLQNLERLRQACL</sequence>
<dbReference type="EMBL" id="JBHUOF010000004">
    <property type="protein sequence ID" value="MFD2798522.1"/>
    <property type="molecule type" value="Genomic_DNA"/>
</dbReference>
<evidence type="ECO:0000313" key="2">
    <source>
        <dbReference type="EMBL" id="MFD2798522.1"/>
    </source>
</evidence>
<evidence type="ECO:0000256" key="1">
    <source>
        <dbReference type="SAM" id="SignalP"/>
    </source>
</evidence>
<reference evidence="3" key="1">
    <citation type="journal article" date="2019" name="Int. J. Syst. Evol. Microbiol.">
        <title>The Global Catalogue of Microorganisms (GCM) 10K type strain sequencing project: providing services to taxonomists for standard genome sequencing and annotation.</title>
        <authorList>
            <consortium name="The Broad Institute Genomics Platform"/>
            <consortium name="The Broad Institute Genome Sequencing Center for Infectious Disease"/>
            <person name="Wu L."/>
            <person name="Ma J."/>
        </authorList>
    </citation>
    <scope>NUCLEOTIDE SEQUENCE [LARGE SCALE GENOMIC DNA]</scope>
    <source>
        <strain evidence="3">IBRC-M 10906</strain>
    </source>
</reference>
<keyword evidence="1" id="KW-0732">Signal</keyword>
<dbReference type="Proteomes" id="UP001597478">
    <property type="component" value="Unassembled WGS sequence"/>
</dbReference>